<proteinExistence type="predicted"/>
<dbReference type="AlphaFoldDB" id="A0A1Y2G2B5"/>
<dbReference type="PANTHER" id="PTHR36986:SF1">
    <property type="entry name" value="UPF0643 PROTEIN PB2B2.08"/>
    <property type="match status" value="1"/>
</dbReference>
<comment type="caution">
    <text evidence="2">The sequence shown here is derived from an EMBL/GenBank/DDBJ whole genome shotgun (WGS) entry which is preliminary data.</text>
</comment>
<dbReference type="EMBL" id="MCGR01000005">
    <property type="protein sequence ID" value="ORY89751.1"/>
    <property type="molecule type" value="Genomic_DNA"/>
</dbReference>
<feature type="compositionally biased region" description="Low complexity" evidence="1">
    <location>
        <begin position="8"/>
        <end position="27"/>
    </location>
</feature>
<feature type="region of interest" description="Disordered" evidence="1">
    <location>
        <begin position="1"/>
        <end position="65"/>
    </location>
</feature>
<dbReference type="PANTHER" id="PTHR36986">
    <property type="entry name" value="UPF0643 PROTEIN PB2B2.08"/>
    <property type="match status" value="1"/>
</dbReference>
<evidence type="ECO:0000313" key="2">
    <source>
        <dbReference type="EMBL" id="ORY89751.1"/>
    </source>
</evidence>
<protein>
    <submittedName>
        <fullName evidence="2">Uncharacterized protein</fullName>
    </submittedName>
</protein>
<reference evidence="2 3" key="1">
    <citation type="submission" date="2016-07" db="EMBL/GenBank/DDBJ databases">
        <title>Pervasive Adenine N6-methylation of Active Genes in Fungi.</title>
        <authorList>
            <consortium name="DOE Joint Genome Institute"/>
            <person name="Mondo S.J."/>
            <person name="Dannebaum R.O."/>
            <person name="Kuo R.C."/>
            <person name="Labutti K."/>
            <person name="Haridas S."/>
            <person name="Kuo A."/>
            <person name="Salamov A."/>
            <person name="Ahrendt S.R."/>
            <person name="Lipzen A."/>
            <person name="Sullivan W."/>
            <person name="Andreopoulos W.B."/>
            <person name="Clum A."/>
            <person name="Lindquist E."/>
            <person name="Daum C."/>
            <person name="Ramamoorthy G.K."/>
            <person name="Gryganskyi A."/>
            <person name="Culley D."/>
            <person name="Magnuson J.K."/>
            <person name="James T.Y."/>
            <person name="O'Malley M.A."/>
            <person name="Stajich J.E."/>
            <person name="Spatafora J.W."/>
            <person name="Visel A."/>
            <person name="Grigoriev I.V."/>
        </authorList>
    </citation>
    <scope>NUCLEOTIDE SEQUENCE [LARGE SCALE GENOMIC DNA]</scope>
    <source>
        <strain evidence="2 3">62-1032</strain>
    </source>
</reference>
<keyword evidence="3" id="KW-1185">Reference proteome</keyword>
<gene>
    <name evidence="2" type="ORF">BCR35DRAFT_287766</name>
</gene>
<dbReference type="Proteomes" id="UP000193467">
    <property type="component" value="Unassembled WGS sequence"/>
</dbReference>
<evidence type="ECO:0000256" key="1">
    <source>
        <dbReference type="SAM" id="MobiDB-lite"/>
    </source>
</evidence>
<dbReference type="OrthoDB" id="2535169at2759"/>
<evidence type="ECO:0000313" key="3">
    <source>
        <dbReference type="Proteomes" id="UP000193467"/>
    </source>
</evidence>
<accession>A0A1Y2G2B5</accession>
<organism evidence="2 3">
    <name type="scientific">Leucosporidium creatinivorum</name>
    <dbReference type="NCBI Taxonomy" id="106004"/>
    <lineage>
        <taxon>Eukaryota</taxon>
        <taxon>Fungi</taxon>
        <taxon>Dikarya</taxon>
        <taxon>Basidiomycota</taxon>
        <taxon>Pucciniomycotina</taxon>
        <taxon>Microbotryomycetes</taxon>
        <taxon>Leucosporidiales</taxon>
        <taxon>Leucosporidium</taxon>
    </lineage>
</organism>
<name>A0A1Y2G2B5_9BASI</name>
<sequence>MSTAIAVSGPPQSSSSCPFSPSASTSSNKLAVPSGCPFSSKAATNRARQPAPPRAPTDLPDLRRTPSADLLYLPPLLSLLPASTPPATPLRTENHQVGYTTSRLPTVDAASIALHHALHAFKPTTPNYAYDDYSEAFNFNELRLPEEMEREWYIVAFRSTRAADSPSQDLYEADRLAHEEAVSAGGLLAYWYGAPNSHGSNLATCIWMSRAHAVKATSGPKHVEAMRLAMAMYANYDLERYVLRKVNGETGVTVEQWLGGEVAFAESD</sequence>
<dbReference type="InParanoid" id="A0A1Y2G2B5"/>